<dbReference type="CDD" id="cd05398">
    <property type="entry name" value="NT_ClassII-CCAase"/>
    <property type="match status" value="1"/>
</dbReference>
<evidence type="ECO:0000313" key="9">
    <source>
        <dbReference type="EMBL" id="TNY20067.1"/>
    </source>
</evidence>
<dbReference type="SUPFAM" id="SSF81301">
    <property type="entry name" value="Nucleotidyltransferase"/>
    <property type="match status" value="1"/>
</dbReference>
<feature type="region of interest" description="Disordered" evidence="6">
    <location>
        <begin position="321"/>
        <end position="341"/>
    </location>
</feature>
<dbReference type="GO" id="GO:0000166">
    <property type="term" value="F:nucleotide binding"/>
    <property type="evidence" value="ECO:0007669"/>
    <property type="project" value="UniProtKB-KW"/>
</dbReference>
<dbReference type="Gene3D" id="3.30.460.10">
    <property type="entry name" value="Beta Polymerase, domain 2"/>
    <property type="match status" value="1"/>
</dbReference>
<protein>
    <recommendedName>
        <fullName evidence="11">Poly A polymerase head domain-containing protein</fullName>
    </recommendedName>
</protein>
<feature type="domain" description="tRNA nucleotidyltransferase/poly(A) polymerase RNA and SrmB- binding" evidence="8">
    <location>
        <begin position="266"/>
        <end position="302"/>
    </location>
</feature>
<evidence type="ECO:0000259" key="8">
    <source>
        <dbReference type="Pfam" id="PF12627"/>
    </source>
</evidence>
<dbReference type="GO" id="GO:0052927">
    <property type="term" value="F:CC tRNA cytidylyltransferase activity"/>
    <property type="evidence" value="ECO:0007669"/>
    <property type="project" value="TreeGrafter"/>
</dbReference>
<evidence type="ECO:0008006" key="11">
    <source>
        <dbReference type="Google" id="ProtNLM"/>
    </source>
</evidence>
<dbReference type="EMBL" id="SOZI01000077">
    <property type="protein sequence ID" value="TNY20067.1"/>
    <property type="molecule type" value="Genomic_DNA"/>
</dbReference>
<dbReference type="STRING" id="5288.A0A5C5FT38"/>
<name>A0A5C5FT38_9BASI</name>
<accession>A0A5C5FT38</accession>
<dbReference type="AlphaFoldDB" id="A0A5C5FT38"/>
<organism evidence="9 10">
    <name type="scientific">Rhodotorula diobovata</name>
    <dbReference type="NCBI Taxonomy" id="5288"/>
    <lineage>
        <taxon>Eukaryota</taxon>
        <taxon>Fungi</taxon>
        <taxon>Dikarya</taxon>
        <taxon>Basidiomycota</taxon>
        <taxon>Pucciniomycotina</taxon>
        <taxon>Microbotryomycetes</taxon>
        <taxon>Sporidiobolales</taxon>
        <taxon>Sporidiobolaceae</taxon>
        <taxon>Rhodotorula</taxon>
    </lineage>
</organism>
<keyword evidence="2 5" id="KW-0808">Transferase</keyword>
<gene>
    <name evidence="9" type="ORF">DMC30DRAFT_352876</name>
</gene>
<keyword evidence="10" id="KW-1185">Reference proteome</keyword>
<evidence type="ECO:0000259" key="7">
    <source>
        <dbReference type="Pfam" id="PF01743"/>
    </source>
</evidence>
<evidence type="ECO:0000313" key="10">
    <source>
        <dbReference type="Proteomes" id="UP000311382"/>
    </source>
</evidence>
<keyword evidence="3" id="KW-0547">Nucleotide-binding</keyword>
<dbReference type="OrthoDB" id="445712at2759"/>
<dbReference type="Proteomes" id="UP000311382">
    <property type="component" value="Unassembled WGS sequence"/>
</dbReference>
<dbReference type="Pfam" id="PF12627">
    <property type="entry name" value="PolyA_pol_RNAbd"/>
    <property type="match status" value="1"/>
</dbReference>
<proteinExistence type="inferred from homology"/>
<feature type="compositionally biased region" description="Pro residues" evidence="6">
    <location>
        <begin position="324"/>
        <end position="340"/>
    </location>
</feature>
<dbReference type="SUPFAM" id="SSF81891">
    <property type="entry name" value="Poly A polymerase C-terminal region-like"/>
    <property type="match status" value="1"/>
</dbReference>
<evidence type="ECO:0000256" key="3">
    <source>
        <dbReference type="ARBA" id="ARBA00022741"/>
    </source>
</evidence>
<dbReference type="PANTHER" id="PTHR13734:SF5">
    <property type="entry name" value="CCA TRNA NUCLEOTIDYLTRANSFERASE, MITOCHONDRIAL"/>
    <property type="match status" value="1"/>
</dbReference>
<dbReference type="Pfam" id="PF01743">
    <property type="entry name" value="PolyA_pol"/>
    <property type="match status" value="1"/>
</dbReference>
<feature type="domain" description="Poly A polymerase head" evidence="7">
    <location>
        <begin position="64"/>
        <end position="201"/>
    </location>
</feature>
<comment type="similarity">
    <text evidence="1 5">Belongs to the tRNA nucleotidyltransferase/poly(A) polymerase family.</text>
</comment>
<evidence type="ECO:0000256" key="2">
    <source>
        <dbReference type="ARBA" id="ARBA00022679"/>
    </source>
</evidence>
<evidence type="ECO:0000256" key="4">
    <source>
        <dbReference type="ARBA" id="ARBA00022884"/>
    </source>
</evidence>
<sequence>MSTSTQPTHLPTISLSPNEHSLVDLLVDCANWVDHNPHLVDALRLRDEQGAWIGKERGTEPVELRIAGGWVRDKLLGRESDDIDVSTSPDPITGLKFAMLFEQYLESLGKRDLMGRLTKIEAKPEQSKHLETATARVCDLSVDWVQQRGQEVYTEGSRIPTVAFGTPLEDAERRDLTINSLFYNLRTRLIEDQTGKGLADLGFVPGQPRKIRTPLEPVKTFHDDPLRVVRAVRFAARFGREWELDGEMEEAIKRDEIKDALRNPLKISRERVGAELDKMLLGRDPHYAFELIERLELHPLIFLYEHDKVFAAPPLPIGGGSPATAPPVVPDPRASPPPEPHTALSVAAAAILTQLLSPSTGTPTALPPLHPLLQLTVVPLPLPTASPAPALAPPVHPLSSPSPSIPLLSCVYPPTIKRLFLSCGLLPLYGLATLDKGKPVWVGEKVVREGVKGPTVDILGTKRAREAQAVLRAAVRTFAGGEAGEARGEGDERAEIGMILRHPSIHDGQHQRWNVSLLWALCVDLVEARADPAEQARLVHAYNRFVALIEAHHLEVRAFDPPLLDGKALNALLPFTKSSPAMPAILSLIVRFQLARPGAVVADVEVFLREREDELRGLVEGARPVPKGKKRKGAE</sequence>
<dbReference type="InterPro" id="IPR032828">
    <property type="entry name" value="PolyA_RNA-bd"/>
</dbReference>
<dbReference type="InterPro" id="IPR002646">
    <property type="entry name" value="PolA_pol_head_dom"/>
</dbReference>
<evidence type="ECO:0000256" key="6">
    <source>
        <dbReference type="SAM" id="MobiDB-lite"/>
    </source>
</evidence>
<dbReference type="GO" id="GO:0003723">
    <property type="term" value="F:RNA binding"/>
    <property type="evidence" value="ECO:0007669"/>
    <property type="project" value="UniProtKB-KW"/>
</dbReference>
<evidence type="ECO:0000256" key="5">
    <source>
        <dbReference type="RuleBase" id="RU003953"/>
    </source>
</evidence>
<dbReference type="GO" id="GO:0001680">
    <property type="term" value="P:tRNA 3'-terminal CCA addition"/>
    <property type="evidence" value="ECO:0007669"/>
    <property type="project" value="TreeGrafter"/>
</dbReference>
<evidence type="ECO:0000256" key="1">
    <source>
        <dbReference type="ARBA" id="ARBA00007265"/>
    </source>
</evidence>
<dbReference type="Gene3D" id="1.10.3090.10">
    <property type="entry name" value="cca-adding enzyme, domain 2"/>
    <property type="match status" value="1"/>
</dbReference>
<comment type="caution">
    <text evidence="9">The sequence shown here is derived from an EMBL/GenBank/DDBJ whole genome shotgun (WGS) entry which is preliminary data.</text>
</comment>
<keyword evidence="4 5" id="KW-0694">RNA-binding</keyword>
<dbReference type="InterPro" id="IPR043519">
    <property type="entry name" value="NT_sf"/>
</dbReference>
<reference evidence="9 10" key="1">
    <citation type="submission" date="2019-03" db="EMBL/GenBank/DDBJ databases">
        <title>Rhodosporidium diobovatum UCD-FST 08-225 genome sequencing, assembly, and annotation.</title>
        <authorList>
            <person name="Fakankun I.U."/>
            <person name="Fristensky B."/>
            <person name="Levin D.B."/>
        </authorList>
    </citation>
    <scope>NUCLEOTIDE SEQUENCE [LARGE SCALE GENOMIC DNA]</scope>
    <source>
        <strain evidence="9 10">UCD-FST 08-225</strain>
    </source>
</reference>
<dbReference type="GO" id="GO:0052929">
    <property type="term" value="F:ATP:3'-cytidine-cytidine-tRNA adenylyltransferase activity"/>
    <property type="evidence" value="ECO:0007669"/>
    <property type="project" value="TreeGrafter"/>
</dbReference>
<dbReference type="PANTHER" id="PTHR13734">
    <property type="entry name" value="TRNA-NUCLEOTIDYLTRANSFERASE"/>
    <property type="match status" value="1"/>
</dbReference>